<gene>
    <name evidence="6" type="ORF">HT102_00770</name>
</gene>
<proteinExistence type="predicted"/>
<evidence type="ECO:0000256" key="2">
    <source>
        <dbReference type="ARBA" id="ARBA00022737"/>
    </source>
</evidence>
<comment type="catalytic activity">
    <reaction evidence="1">
        <text>a 1,2-diacyl-sn-glycero-3-phosphocholine + H2O = a 1,2-diacyl-sn-glycero-3-phosphate + choline + H(+)</text>
        <dbReference type="Rhea" id="RHEA:14445"/>
        <dbReference type="ChEBI" id="CHEBI:15354"/>
        <dbReference type="ChEBI" id="CHEBI:15377"/>
        <dbReference type="ChEBI" id="CHEBI:15378"/>
        <dbReference type="ChEBI" id="CHEBI:57643"/>
        <dbReference type="ChEBI" id="CHEBI:58608"/>
        <dbReference type="EC" id="3.1.4.4"/>
    </reaction>
</comment>
<accession>A0A927J9J5</accession>
<dbReference type="InterPro" id="IPR025202">
    <property type="entry name" value="PLD-like_dom"/>
</dbReference>
<dbReference type="Gene3D" id="3.30.870.10">
    <property type="entry name" value="Endonuclease Chain A"/>
    <property type="match status" value="2"/>
</dbReference>
<protein>
    <submittedName>
        <fullName evidence="6">Phospholipase</fullName>
    </submittedName>
</protein>
<evidence type="ECO:0000259" key="5">
    <source>
        <dbReference type="PROSITE" id="PS50035"/>
    </source>
</evidence>
<feature type="domain" description="PLD phosphodiesterase" evidence="5">
    <location>
        <begin position="341"/>
        <end position="368"/>
    </location>
</feature>
<dbReference type="InterPro" id="IPR001736">
    <property type="entry name" value="PLipase_D/transphosphatidylase"/>
</dbReference>
<dbReference type="PANTHER" id="PTHR18896:SF76">
    <property type="entry name" value="PHOSPHOLIPASE"/>
    <property type="match status" value="1"/>
</dbReference>
<evidence type="ECO:0000313" key="6">
    <source>
        <dbReference type="EMBL" id="MBD8505021.1"/>
    </source>
</evidence>
<dbReference type="AlphaFoldDB" id="A0A927J9J5"/>
<dbReference type="CDD" id="cd09105">
    <property type="entry name" value="PLDc_vPLD1_2_like_2"/>
    <property type="match status" value="1"/>
</dbReference>
<feature type="domain" description="PLD phosphodiesterase" evidence="5">
    <location>
        <begin position="101"/>
        <end position="134"/>
    </location>
</feature>
<evidence type="ECO:0000256" key="1">
    <source>
        <dbReference type="ARBA" id="ARBA00000798"/>
    </source>
</evidence>
<keyword evidence="7" id="KW-1185">Reference proteome</keyword>
<dbReference type="PROSITE" id="PS50035">
    <property type="entry name" value="PLD"/>
    <property type="match status" value="2"/>
</dbReference>
<keyword evidence="3" id="KW-0378">Hydrolase</keyword>
<organism evidence="6 7">
    <name type="scientific">Lolliginicoccus lacisalsi</name>
    <dbReference type="NCBI Taxonomy" id="2742202"/>
    <lineage>
        <taxon>Bacteria</taxon>
        <taxon>Bacillati</taxon>
        <taxon>Actinomycetota</taxon>
        <taxon>Actinomycetes</taxon>
        <taxon>Mycobacteriales</taxon>
        <taxon>Hoyosellaceae</taxon>
        <taxon>Lolliginicoccus</taxon>
    </lineage>
</organism>
<keyword evidence="4" id="KW-0443">Lipid metabolism</keyword>
<dbReference type="Proteomes" id="UP000642993">
    <property type="component" value="Unassembled WGS sequence"/>
</dbReference>
<dbReference type="GO" id="GO:0004630">
    <property type="term" value="F:phospholipase D activity"/>
    <property type="evidence" value="ECO:0007669"/>
    <property type="project" value="UniProtKB-EC"/>
</dbReference>
<keyword evidence="2" id="KW-0677">Repeat</keyword>
<dbReference type="PANTHER" id="PTHR18896">
    <property type="entry name" value="PHOSPHOLIPASE D"/>
    <property type="match status" value="1"/>
</dbReference>
<dbReference type="EMBL" id="JACYWE010000001">
    <property type="protein sequence ID" value="MBD8505021.1"/>
    <property type="molecule type" value="Genomic_DNA"/>
</dbReference>
<dbReference type="InterPro" id="IPR015679">
    <property type="entry name" value="PLipase_D_fam"/>
</dbReference>
<dbReference type="GO" id="GO:0009395">
    <property type="term" value="P:phospholipid catabolic process"/>
    <property type="evidence" value="ECO:0007669"/>
    <property type="project" value="TreeGrafter"/>
</dbReference>
<evidence type="ECO:0000256" key="4">
    <source>
        <dbReference type="ARBA" id="ARBA00023098"/>
    </source>
</evidence>
<evidence type="ECO:0000313" key="7">
    <source>
        <dbReference type="Proteomes" id="UP000642993"/>
    </source>
</evidence>
<comment type="caution">
    <text evidence="6">The sequence shown here is derived from an EMBL/GenBank/DDBJ whole genome shotgun (WGS) entry which is preliminary data.</text>
</comment>
<evidence type="ECO:0000256" key="3">
    <source>
        <dbReference type="ARBA" id="ARBA00022801"/>
    </source>
</evidence>
<name>A0A927J9J5_9ACTN</name>
<dbReference type="SMART" id="SM00155">
    <property type="entry name" value="PLDc"/>
    <property type="match status" value="2"/>
</dbReference>
<sequence>MPLIDGRDYFARLATTLAAAGTNDLVLFTDWRGDPEQVLDEHGTTIAEALAGAARRGAMVRGLMWRSHPEIMGFTGERHRELADLITQAGGEVVLDHRVLTTGSHHQKFIVIRYGRDEQPDVAFVGGIDLARSRRDTSEHAGDPLARDFPPEYGPTPPWHDVQVEIQGPGVADVETVFRERWHDPALPSRLPWHSLPDLLHPRIAFNPAPLPDQAPAPPPAGTCDVQLLRTYPRRRPAYPFAPRGERSIARGYAKAVHRARSLIYIEDQYMWSLDVARVFAHALRENPGLRMVVVVPRFLDEDGAITIPSALLGHAQALQELHDAAASRVAIYDLENHAGTPVYVHAKVSVIDDVWATVGSDNFNRRSWTHDSELTAAILDERLDGREPTDPGGLGDNARVLARELRLKLAAEHLDRSPGDIGDLIDPSSFFDMMRAHAQALDAWHASGRVGERPPGRLRAHSLDGAPRWQRLLAAPVYRAVVDPDGRPSRMRLARRF</sequence>
<reference evidence="6" key="1">
    <citation type="submission" date="2020-09" db="EMBL/GenBank/DDBJ databases">
        <title>Hoyosella lacisalsi sp. nov., a halotolerant actinobacterium isolated from soil of Lake Gudzhirganskoe.</title>
        <authorList>
            <person name="Yang Q."/>
            <person name="Guo P.Y."/>
            <person name="Liu S.W."/>
            <person name="Li F.N."/>
            <person name="Sun C.H."/>
        </authorList>
    </citation>
    <scope>NUCLEOTIDE SEQUENCE</scope>
    <source>
        <strain evidence="6">G463</strain>
    </source>
</reference>
<dbReference type="Pfam" id="PF13091">
    <property type="entry name" value="PLDc_2"/>
    <property type="match status" value="1"/>
</dbReference>
<dbReference type="SUPFAM" id="SSF56024">
    <property type="entry name" value="Phospholipase D/nuclease"/>
    <property type="match status" value="2"/>
</dbReference>